<comment type="caution">
    <text evidence="2">The sequence shown here is derived from an EMBL/GenBank/DDBJ whole genome shotgun (WGS) entry which is preliminary data.</text>
</comment>
<dbReference type="RefSeq" id="WP_350716331.1">
    <property type="nucleotide sequence ID" value="NZ_JBEPCO010000004.1"/>
</dbReference>
<organism evidence="2 3">
    <name type="scientific">Streptomyces flaveolus</name>
    <dbReference type="NCBI Taxonomy" id="67297"/>
    <lineage>
        <taxon>Bacteria</taxon>
        <taxon>Bacillati</taxon>
        <taxon>Actinomycetota</taxon>
        <taxon>Actinomycetes</taxon>
        <taxon>Kitasatosporales</taxon>
        <taxon>Streptomycetaceae</taxon>
        <taxon>Streptomyces</taxon>
    </lineage>
</organism>
<feature type="region of interest" description="Disordered" evidence="1">
    <location>
        <begin position="36"/>
        <end position="65"/>
    </location>
</feature>
<evidence type="ECO:0000313" key="3">
    <source>
        <dbReference type="Proteomes" id="UP001490330"/>
    </source>
</evidence>
<name>A0ABV1VF45_9ACTN</name>
<protein>
    <submittedName>
        <fullName evidence="2">Uncharacterized protein</fullName>
    </submittedName>
</protein>
<evidence type="ECO:0000256" key="1">
    <source>
        <dbReference type="SAM" id="MobiDB-lite"/>
    </source>
</evidence>
<keyword evidence="3" id="KW-1185">Reference proteome</keyword>
<evidence type="ECO:0000313" key="2">
    <source>
        <dbReference type="EMBL" id="MER6904595.1"/>
    </source>
</evidence>
<dbReference type="Proteomes" id="UP001490330">
    <property type="component" value="Unassembled WGS sequence"/>
</dbReference>
<proteinExistence type="predicted"/>
<feature type="compositionally biased region" description="Basic and acidic residues" evidence="1">
    <location>
        <begin position="36"/>
        <end position="49"/>
    </location>
</feature>
<dbReference type="EMBL" id="JBEPCV010000009">
    <property type="protein sequence ID" value="MER6904595.1"/>
    <property type="molecule type" value="Genomic_DNA"/>
</dbReference>
<sequence>MGRGDGSGCPYGAVLTVDTDVEYRCDDCRHHWELDETEPDRRVREDDALTRPLGDPGEAGHGTAA</sequence>
<accession>A0ABV1VF45</accession>
<reference evidence="2 3" key="1">
    <citation type="submission" date="2024-06" db="EMBL/GenBank/DDBJ databases">
        <title>The Natural Products Discovery Center: Release of the First 8490 Sequenced Strains for Exploring Actinobacteria Biosynthetic Diversity.</title>
        <authorList>
            <person name="Kalkreuter E."/>
            <person name="Kautsar S.A."/>
            <person name="Yang D."/>
            <person name="Bader C.D."/>
            <person name="Teijaro C.N."/>
            <person name="Fluegel L."/>
            <person name="Davis C.M."/>
            <person name="Simpson J.R."/>
            <person name="Lauterbach L."/>
            <person name="Steele A.D."/>
            <person name="Gui C."/>
            <person name="Meng S."/>
            <person name="Li G."/>
            <person name="Viehrig K."/>
            <person name="Ye F."/>
            <person name="Su P."/>
            <person name="Kiefer A.F."/>
            <person name="Nichols A."/>
            <person name="Cepeda A.J."/>
            <person name="Yan W."/>
            <person name="Fan B."/>
            <person name="Jiang Y."/>
            <person name="Adhikari A."/>
            <person name="Zheng C.-J."/>
            <person name="Schuster L."/>
            <person name="Cowan T.M."/>
            <person name="Smanski M.J."/>
            <person name="Chevrette M.G."/>
            <person name="De Carvalho L.P.S."/>
            <person name="Shen B."/>
        </authorList>
    </citation>
    <scope>NUCLEOTIDE SEQUENCE [LARGE SCALE GENOMIC DNA]</scope>
    <source>
        <strain evidence="2 3">NPDC000632</strain>
    </source>
</reference>
<gene>
    <name evidence="2" type="ORF">ABT322_12605</name>
</gene>